<evidence type="ECO:0000256" key="10">
    <source>
        <dbReference type="SAM" id="SignalP"/>
    </source>
</evidence>
<keyword evidence="5 9" id="KW-1133">Transmembrane helix</keyword>
<evidence type="ECO:0008006" key="13">
    <source>
        <dbReference type="Google" id="ProtNLM"/>
    </source>
</evidence>
<evidence type="ECO:0000256" key="9">
    <source>
        <dbReference type="SAM" id="Phobius"/>
    </source>
</evidence>
<evidence type="ECO:0000256" key="4">
    <source>
        <dbReference type="ARBA" id="ARBA00022729"/>
    </source>
</evidence>
<dbReference type="OrthoDB" id="509138at2759"/>
<feature type="compositionally biased region" description="Acidic residues" evidence="8">
    <location>
        <begin position="397"/>
        <end position="409"/>
    </location>
</feature>
<name>A0A158NDA3_ATTCE</name>
<feature type="transmembrane region" description="Helical" evidence="9">
    <location>
        <begin position="171"/>
        <end position="191"/>
    </location>
</feature>
<feature type="region of interest" description="Disordered" evidence="8">
    <location>
        <begin position="379"/>
        <end position="409"/>
    </location>
</feature>
<dbReference type="PANTHER" id="PTHR13598">
    <property type="entry name" value="AT07567P-RELATED"/>
    <property type="match status" value="1"/>
</dbReference>
<gene>
    <name evidence="11" type="primary">105618588</name>
</gene>
<dbReference type="FunCoup" id="A0A158NDA3">
    <property type="interactions" value="1160"/>
</dbReference>
<evidence type="ECO:0000256" key="1">
    <source>
        <dbReference type="ARBA" id="ARBA00004575"/>
    </source>
</evidence>
<keyword evidence="4 10" id="KW-0732">Signal</keyword>
<sequence>MDSAAELSKWILLCLYLSQYALARRILDEPRIHFLNTDDSVQNNHPGLKTYCHNATSKYLTYMWRTLQMHLNINSDSYILYDGKTPQEIHQKYDENDKSWSLNLFDTGKHRQFKINPFEDVCIGIYIDSPSESVYIMTLKETRINVWKLTMMVTGIIVFWCAKILSRNSLFYYACGIILGVSLSVIILIYVTGKLIPRGKTMYVIFAASMSFYIAKTLWENMQLIIMQYREWMMWYVLVTSLISFVICYRFGPVTNPRTKQIIEWFLQLVGLALIYHSSHFHEASFSCCIIVILFYNFPKAAFGQAKRYWQHVFPEKRKLINEDQYRQEGIRQTRKALKGLQNYCFSPECNPWKTVLKLKDPIRFARFMEGESHLLEDEIEEHEEETSKILEKGEYTDDDDDDDDDDFF</sequence>
<feature type="transmembrane region" description="Helical" evidence="9">
    <location>
        <begin position="146"/>
        <end position="165"/>
    </location>
</feature>
<dbReference type="InParanoid" id="A0A158NDA3"/>
<proteinExistence type="inferred from homology"/>
<dbReference type="AlphaFoldDB" id="A0A158NDA3"/>
<evidence type="ECO:0000313" key="11">
    <source>
        <dbReference type="EnsemblMetazoa" id="XP_012055511.1"/>
    </source>
</evidence>
<feature type="signal peptide" evidence="10">
    <location>
        <begin position="1"/>
        <end position="23"/>
    </location>
</feature>
<evidence type="ECO:0000256" key="2">
    <source>
        <dbReference type="ARBA" id="ARBA00005748"/>
    </source>
</evidence>
<reference evidence="12" key="1">
    <citation type="journal article" date="2011" name="PLoS Genet.">
        <title>The genome sequence of the leaf-cutter ant Atta cephalotes reveals insights into its obligate symbiotic lifestyle.</title>
        <authorList>
            <person name="Suen G."/>
            <person name="Teiling C."/>
            <person name="Li L."/>
            <person name="Holt C."/>
            <person name="Abouheif E."/>
            <person name="Bornberg-Bauer E."/>
            <person name="Bouffard P."/>
            <person name="Caldera E.J."/>
            <person name="Cash E."/>
            <person name="Cavanaugh A."/>
            <person name="Denas O."/>
            <person name="Elhaik E."/>
            <person name="Fave M.J."/>
            <person name="Gadau J."/>
            <person name="Gibson J.D."/>
            <person name="Graur D."/>
            <person name="Grubbs K.J."/>
            <person name="Hagen D.E."/>
            <person name="Harkins T.T."/>
            <person name="Helmkampf M."/>
            <person name="Hu H."/>
            <person name="Johnson B.R."/>
            <person name="Kim J."/>
            <person name="Marsh S.E."/>
            <person name="Moeller J.A."/>
            <person name="Munoz-Torres M.C."/>
            <person name="Murphy M.C."/>
            <person name="Naughton M.C."/>
            <person name="Nigam S."/>
            <person name="Overson R."/>
            <person name="Rajakumar R."/>
            <person name="Reese J.T."/>
            <person name="Scott J.J."/>
            <person name="Smith C.R."/>
            <person name="Tao S."/>
            <person name="Tsutsui N.D."/>
            <person name="Viljakainen L."/>
            <person name="Wissler L."/>
            <person name="Yandell M.D."/>
            <person name="Zimmer F."/>
            <person name="Taylor J."/>
            <person name="Slater S.C."/>
            <person name="Clifton S.W."/>
            <person name="Warren W.C."/>
            <person name="Elsik C.G."/>
            <person name="Smith C.D."/>
            <person name="Weinstock G.M."/>
            <person name="Gerardo N.M."/>
            <person name="Currie C.R."/>
        </authorList>
    </citation>
    <scope>NUCLEOTIDE SEQUENCE [LARGE SCALE GENOMIC DNA]</scope>
</reference>
<comment type="subcellular location">
    <subcellularLocation>
        <location evidence="1">Nucleus inner membrane</location>
        <topology evidence="1">Multi-pass membrane protein</topology>
        <orientation evidence="1">Nucleoplasmic side</orientation>
    </subcellularLocation>
</comment>
<keyword evidence="3 9" id="KW-0812">Transmembrane</keyword>
<protein>
    <recommendedName>
        <fullName evidence="13">Nuclear envelope integral membrane protein 1</fullName>
    </recommendedName>
</protein>
<dbReference type="EMBL" id="ADTU01000980">
    <property type="status" value="NOT_ANNOTATED_CDS"/>
    <property type="molecule type" value="Genomic_DNA"/>
</dbReference>
<keyword evidence="6 9" id="KW-0472">Membrane</keyword>
<evidence type="ECO:0000256" key="3">
    <source>
        <dbReference type="ARBA" id="ARBA00022692"/>
    </source>
</evidence>
<feature type="transmembrane region" description="Helical" evidence="9">
    <location>
        <begin position="203"/>
        <end position="226"/>
    </location>
</feature>
<organism evidence="11 12">
    <name type="scientific">Atta cephalotes</name>
    <name type="common">Leafcutter ant</name>
    <dbReference type="NCBI Taxonomy" id="12957"/>
    <lineage>
        <taxon>Eukaryota</taxon>
        <taxon>Metazoa</taxon>
        <taxon>Ecdysozoa</taxon>
        <taxon>Arthropoda</taxon>
        <taxon>Hexapoda</taxon>
        <taxon>Insecta</taxon>
        <taxon>Pterygota</taxon>
        <taxon>Neoptera</taxon>
        <taxon>Endopterygota</taxon>
        <taxon>Hymenoptera</taxon>
        <taxon>Apocrita</taxon>
        <taxon>Aculeata</taxon>
        <taxon>Formicoidea</taxon>
        <taxon>Formicidae</taxon>
        <taxon>Myrmicinae</taxon>
        <taxon>Atta</taxon>
    </lineage>
</organism>
<comment type="similarity">
    <text evidence="2">Belongs to the NEMP family.</text>
</comment>
<evidence type="ECO:0000256" key="5">
    <source>
        <dbReference type="ARBA" id="ARBA00022989"/>
    </source>
</evidence>
<dbReference type="EnsemblMetazoa" id="XM_012200121.1">
    <property type="protein sequence ID" value="XP_012055511.1"/>
    <property type="gene ID" value="LOC105618588"/>
</dbReference>
<keyword evidence="7" id="KW-0539">Nucleus</keyword>
<dbReference type="KEGG" id="acep:105618588"/>
<evidence type="ECO:0000313" key="12">
    <source>
        <dbReference type="Proteomes" id="UP000005205"/>
    </source>
</evidence>
<evidence type="ECO:0000256" key="7">
    <source>
        <dbReference type="ARBA" id="ARBA00023242"/>
    </source>
</evidence>
<keyword evidence="12" id="KW-1185">Reference proteome</keyword>
<dbReference type="Pfam" id="PF10225">
    <property type="entry name" value="NEMP"/>
    <property type="match status" value="1"/>
</dbReference>
<dbReference type="Proteomes" id="UP000005205">
    <property type="component" value="Unassembled WGS sequence"/>
</dbReference>
<evidence type="ECO:0000256" key="8">
    <source>
        <dbReference type="SAM" id="MobiDB-lite"/>
    </source>
</evidence>
<feature type="chain" id="PRO_5007628989" description="Nuclear envelope integral membrane protein 1" evidence="10">
    <location>
        <begin position="24"/>
        <end position="409"/>
    </location>
</feature>
<dbReference type="GO" id="GO:0005637">
    <property type="term" value="C:nuclear inner membrane"/>
    <property type="evidence" value="ECO:0007669"/>
    <property type="project" value="UniProtKB-SubCell"/>
</dbReference>
<dbReference type="InterPro" id="IPR019358">
    <property type="entry name" value="NEMP_fam"/>
</dbReference>
<dbReference type="STRING" id="12957.A0A158NDA3"/>
<dbReference type="PANTHER" id="PTHR13598:SF1">
    <property type="entry name" value="AT07567P-RELATED"/>
    <property type="match status" value="1"/>
</dbReference>
<evidence type="ECO:0000256" key="6">
    <source>
        <dbReference type="ARBA" id="ARBA00023136"/>
    </source>
</evidence>
<reference evidence="11" key="2">
    <citation type="submission" date="2016-04" db="UniProtKB">
        <authorList>
            <consortium name="EnsemblMetazoa"/>
        </authorList>
    </citation>
    <scope>IDENTIFICATION</scope>
</reference>
<accession>A0A158NDA3</accession>
<feature type="compositionally biased region" description="Basic and acidic residues" evidence="8">
    <location>
        <begin position="386"/>
        <end position="396"/>
    </location>
</feature>
<feature type="transmembrane region" description="Helical" evidence="9">
    <location>
        <begin position="232"/>
        <end position="250"/>
    </location>
</feature>